<feature type="domain" description="Transposase Helix-turn-helix" evidence="5">
    <location>
        <begin position="62"/>
        <end position="110"/>
    </location>
</feature>
<dbReference type="RefSeq" id="WP_210652657.1">
    <property type="nucleotide sequence ID" value="NZ_JAGKQQ010000001.1"/>
</dbReference>
<evidence type="ECO:0000256" key="2">
    <source>
        <dbReference type="ARBA" id="ARBA00022723"/>
    </source>
</evidence>
<evidence type="ECO:0000259" key="5">
    <source>
        <dbReference type="Pfam" id="PF13613"/>
    </source>
</evidence>
<gene>
    <name evidence="6" type="ORF">J8F10_04450</name>
</gene>
<dbReference type="PANTHER" id="PTHR23080">
    <property type="entry name" value="THAP DOMAIN PROTEIN"/>
    <property type="match status" value="1"/>
</dbReference>
<dbReference type="Proteomes" id="UP000676565">
    <property type="component" value="Unassembled WGS sequence"/>
</dbReference>
<keyword evidence="7" id="KW-1185">Reference proteome</keyword>
<comment type="caution">
    <text evidence="6">The sequence shown here is derived from an EMBL/GenBank/DDBJ whole genome shotgun (WGS) entry which is preliminary data.</text>
</comment>
<keyword evidence="2" id="KW-0479">Metal-binding</keyword>
<feature type="compositionally biased region" description="Basic and acidic residues" evidence="3">
    <location>
        <begin position="241"/>
        <end position="250"/>
    </location>
</feature>
<name>A0ABS5BLE3_9BACT</name>
<evidence type="ECO:0000256" key="1">
    <source>
        <dbReference type="ARBA" id="ARBA00001968"/>
    </source>
</evidence>
<evidence type="ECO:0000313" key="7">
    <source>
        <dbReference type="Proteomes" id="UP000676565"/>
    </source>
</evidence>
<proteinExistence type="predicted"/>
<dbReference type="Pfam" id="PF13359">
    <property type="entry name" value="DDE_Tnp_4"/>
    <property type="match status" value="1"/>
</dbReference>
<comment type="cofactor">
    <cofactor evidence="1">
        <name>a divalent metal cation</name>
        <dbReference type="ChEBI" id="CHEBI:60240"/>
    </cofactor>
</comment>
<dbReference type="EMBL" id="JAGKQQ010000001">
    <property type="protein sequence ID" value="MBP3954532.1"/>
    <property type="molecule type" value="Genomic_DNA"/>
</dbReference>
<feature type="region of interest" description="Disordered" evidence="3">
    <location>
        <begin position="226"/>
        <end position="251"/>
    </location>
</feature>
<dbReference type="Pfam" id="PF13613">
    <property type="entry name" value="HTH_Tnp_4"/>
    <property type="match status" value="1"/>
</dbReference>
<accession>A0ABS5BLE3</accession>
<evidence type="ECO:0000313" key="6">
    <source>
        <dbReference type="EMBL" id="MBP3954532.1"/>
    </source>
</evidence>
<reference evidence="6 7" key="1">
    <citation type="submission" date="2021-04" db="EMBL/GenBank/DDBJ databases">
        <authorList>
            <person name="Ivanova A."/>
        </authorList>
    </citation>
    <scope>NUCLEOTIDE SEQUENCE [LARGE SCALE GENOMIC DNA]</scope>
    <source>
        <strain evidence="6 7">G18</strain>
    </source>
</reference>
<evidence type="ECO:0000256" key="3">
    <source>
        <dbReference type="SAM" id="MobiDB-lite"/>
    </source>
</evidence>
<protein>
    <submittedName>
        <fullName evidence="6">Transposase</fullName>
    </submittedName>
</protein>
<feature type="domain" description="DDE Tnp4" evidence="4">
    <location>
        <begin position="141"/>
        <end position="297"/>
    </location>
</feature>
<dbReference type="InterPro" id="IPR027805">
    <property type="entry name" value="Transposase_HTH_dom"/>
</dbReference>
<organism evidence="6 7">
    <name type="scientific">Gemmata palustris</name>
    <dbReference type="NCBI Taxonomy" id="2822762"/>
    <lineage>
        <taxon>Bacteria</taxon>
        <taxon>Pseudomonadati</taxon>
        <taxon>Planctomycetota</taxon>
        <taxon>Planctomycetia</taxon>
        <taxon>Gemmatales</taxon>
        <taxon>Gemmataceae</taxon>
        <taxon>Gemmata</taxon>
    </lineage>
</organism>
<dbReference type="InterPro" id="IPR027806">
    <property type="entry name" value="HARBI1_dom"/>
</dbReference>
<sequence>MIARLENLRKSSVVFGHLTGLTVAAFDALAADVVPAVEAAHKKALERPNRQRAVGGGDDFDLSTADQVLLTVIWLRQYPTNEVLGFLFGVSDSTASRARTRCLPALEQAGRDTMRTPDPGTARRKRLPALLAGTPGLAVVIDSFEQRTPRPKRRPRAYYSGKKKAHTLKSQVAVDEESGAIVDVSDSVPGPWADIKRLKKSRLMKRLPKGVGGIGDLGYVGMGELHPTGLGAAPRRKPRGKDRPPEDRKYNRAFSRRRIVVEHAIGRLRRFRAVAHLNRHPRPRHAMRVRAIAGLVNRMLKHRAS</sequence>
<evidence type="ECO:0000259" key="4">
    <source>
        <dbReference type="Pfam" id="PF13359"/>
    </source>
</evidence>